<sequence>MNVLFDIQGSGSAQGALLLCEWGAGYCSVALLDAESRLPHRIRFWSLTDPLPASEQEAVLEMVRSLSTHAARVVFCSAFPEAVAVPARLPGEGLLAALHPTGGTEHEDRVGEWQLNLRYTFPAPLDAELRRQFPEAEYYHVFSPALRAPLGVGAGQVLQVHFAPGQFRVLARNNGRLQLLQQYRYEAPLDVVYYLLRITSECGLPGADTTLVLSGLIDEESALYRELHQFFGSIRFAVPEGVTTEEGRPAHFFTSLYNLAQCVS</sequence>
<comment type="caution">
    <text evidence="1">The sequence shown here is derived from an EMBL/GenBank/DDBJ whole genome shotgun (WGS) entry which is preliminary data.</text>
</comment>
<organism evidence="1 2">
    <name type="scientific">Flaviaesturariibacter flavus</name>
    <dbReference type="NCBI Taxonomy" id="2502780"/>
    <lineage>
        <taxon>Bacteria</taxon>
        <taxon>Pseudomonadati</taxon>
        <taxon>Bacteroidota</taxon>
        <taxon>Chitinophagia</taxon>
        <taxon>Chitinophagales</taxon>
        <taxon>Chitinophagaceae</taxon>
        <taxon>Flaviaestuariibacter</taxon>
    </lineage>
</organism>
<proteinExistence type="predicted"/>
<name>A0A4R1BND0_9BACT</name>
<protein>
    <submittedName>
        <fullName evidence="1">DUF3822 family protein</fullName>
    </submittedName>
</protein>
<dbReference type="EMBL" id="SJZI01000002">
    <property type="protein sequence ID" value="TCJ19034.1"/>
    <property type="molecule type" value="Genomic_DNA"/>
</dbReference>
<evidence type="ECO:0000313" key="1">
    <source>
        <dbReference type="EMBL" id="TCJ19034.1"/>
    </source>
</evidence>
<evidence type="ECO:0000313" key="2">
    <source>
        <dbReference type="Proteomes" id="UP000295334"/>
    </source>
</evidence>
<reference evidence="1 2" key="1">
    <citation type="submission" date="2019-03" db="EMBL/GenBank/DDBJ databases">
        <authorList>
            <person name="Kim M.K.M."/>
        </authorList>
    </citation>
    <scope>NUCLEOTIDE SEQUENCE [LARGE SCALE GENOMIC DNA]</scope>
    <source>
        <strain evidence="1 2">17J68-12</strain>
    </source>
</reference>
<dbReference type="AlphaFoldDB" id="A0A4R1BND0"/>
<dbReference type="CDD" id="cd24013">
    <property type="entry name" value="ASKHA_ATPase_BT3980-like"/>
    <property type="match status" value="1"/>
</dbReference>
<dbReference type="Gene3D" id="3.30.420.260">
    <property type="match status" value="1"/>
</dbReference>
<accession>A0A4R1BND0</accession>
<dbReference type="OrthoDB" id="658622at2"/>
<gene>
    <name evidence="1" type="ORF">EPD60_01055</name>
</gene>
<keyword evidence="2" id="KW-1185">Reference proteome</keyword>
<dbReference type="InterPro" id="IPR024213">
    <property type="entry name" value="DUF3822"/>
</dbReference>
<dbReference type="RefSeq" id="WP_131445957.1">
    <property type="nucleotide sequence ID" value="NZ_SJZI01000002.1"/>
</dbReference>
<dbReference type="Pfam" id="PF12864">
    <property type="entry name" value="DUF3822"/>
    <property type="match status" value="1"/>
</dbReference>
<dbReference type="Proteomes" id="UP000295334">
    <property type="component" value="Unassembled WGS sequence"/>
</dbReference>